<keyword evidence="4 18" id="KW-0349">Heme</keyword>
<dbReference type="InParanoid" id="A0A6I9QAV0"/>
<evidence type="ECO:0000256" key="14">
    <source>
        <dbReference type="PIRSR" id="PIRSR600823-2"/>
    </source>
</evidence>
<feature type="chain" id="PRO_5027158513" description="Peroxidase" evidence="18">
    <location>
        <begin position="29"/>
        <end position="335"/>
    </location>
</feature>
<evidence type="ECO:0000256" key="13">
    <source>
        <dbReference type="PIRSR" id="PIRSR600823-1"/>
    </source>
</evidence>
<evidence type="ECO:0000256" key="3">
    <source>
        <dbReference type="ARBA" id="ARBA00022559"/>
    </source>
</evidence>
<dbReference type="PROSITE" id="PS00435">
    <property type="entry name" value="PEROXIDASE_1"/>
    <property type="match status" value="1"/>
</dbReference>
<feature type="binding site" evidence="15">
    <location>
        <position position="202"/>
    </location>
    <ligand>
        <name>Ca(2+)</name>
        <dbReference type="ChEBI" id="CHEBI:29108"/>
        <label>2</label>
    </ligand>
</feature>
<dbReference type="InterPro" id="IPR000823">
    <property type="entry name" value="Peroxidase_pln"/>
</dbReference>
<dbReference type="RefSeq" id="XP_010905761.2">
    <property type="nucleotide sequence ID" value="XM_010907459.3"/>
</dbReference>
<dbReference type="GO" id="GO:0140825">
    <property type="term" value="F:lactoperoxidase activity"/>
    <property type="evidence" value="ECO:0007669"/>
    <property type="project" value="UniProtKB-EC"/>
</dbReference>
<dbReference type="GO" id="GO:0006979">
    <property type="term" value="P:response to oxidative stress"/>
    <property type="evidence" value="ECO:0007669"/>
    <property type="project" value="UniProtKB-UniRule"/>
</dbReference>
<dbReference type="CDD" id="cd00693">
    <property type="entry name" value="secretory_peroxidase"/>
    <property type="match status" value="1"/>
</dbReference>
<dbReference type="PRINTS" id="PR00461">
    <property type="entry name" value="PLPEROXIDASE"/>
</dbReference>
<evidence type="ECO:0000256" key="18">
    <source>
        <dbReference type="RuleBase" id="RU362060"/>
    </source>
</evidence>
<keyword evidence="20" id="KW-1185">Reference proteome</keyword>
<feature type="active site" description="Proton acceptor" evidence="13">
    <location>
        <position position="74"/>
    </location>
</feature>
<evidence type="ECO:0000256" key="16">
    <source>
        <dbReference type="PIRSR" id="PIRSR600823-4"/>
    </source>
</evidence>
<dbReference type="FunCoup" id="A0A6I9QAV0">
    <property type="interactions" value="153"/>
</dbReference>
<dbReference type="InterPro" id="IPR010255">
    <property type="entry name" value="Haem_peroxidase_sf"/>
</dbReference>
<proteinExistence type="inferred from homology"/>
<feature type="binding site" evidence="15">
    <location>
        <position position="256"/>
    </location>
    <ligand>
        <name>Ca(2+)</name>
        <dbReference type="ChEBI" id="CHEBI:29108"/>
        <label>2</label>
    </ligand>
</feature>
<organism evidence="20 21">
    <name type="scientific">Elaeis guineensis var. tenera</name>
    <name type="common">Oil palm</name>
    <dbReference type="NCBI Taxonomy" id="51953"/>
    <lineage>
        <taxon>Eukaryota</taxon>
        <taxon>Viridiplantae</taxon>
        <taxon>Streptophyta</taxon>
        <taxon>Embryophyta</taxon>
        <taxon>Tracheophyta</taxon>
        <taxon>Spermatophyta</taxon>
        <taxon>Magnoliopsida</taxon>
        <taxon>Liliopsida</taxon>
        <taxon>Arecaceae</taxon>
        <taxon>Arecoideae</taxon>
        <taxon>Cocoseae</taxon>
        <taxon>Elaeidinae</taxon>
        <taxon>Elaeis</taxon>
    </lineage>
</organism>
<protein>
    <recommendedName>
        <fullName evidence="18">Peroxidase</fullName>
        <ecNumber evidence="18">1.11.1.7</ecNumber>
    </recommendedName>
</protein>
<evidence type="ECO:0000256" key="12">
    <source>
        <dbReference type="ARBA" id="ARBA00023324"/>
    </source>
</evidence>
<feature type="binding site" evidence="15">
    <location>
        <position position="82"/>
    </location>
    <ligand>
        <name>Ca(2+)</name>
        <dbReference type="ChEBI" id="CHEBI:29108"/>
        <label>1</label>
    </ligand>
</feature>
<evidence type="ECO:0000256" key="6">
    <source>
        <dbReference type="ARBA" id="ARBA00022837"/>
    </source>
</evidence>
<feature type="binding site" evidence="15">
    <location>
        <position position="80"/>
    </location>
    <ligand>
        <name>Ca(2+)</name>
        <dbReference type="ChEBI" id="CHEBI:29108"/>
        <label>1</label>
    </ligand>
</feature>
<dbReference type="Gene3D" id="1.10.420.10">
    <property type="entry name" value="Peroxidase, domain 2"/>
    <property type="match status" value="1"/>
</dbReference>
<accession>A0A6I9QAV0</accession>
<evidence type="ECO:0000259" key="19">
    <source>
        <dbReference type="PROSITE" id="PS50873"/>
    </source>
</evidence>
<dbReference type="PROSITE" id="PS00436">
    <property type="entry name" value="PEROXIDASE_2"/>
    <property type="match status" value="1"/>
</dbReference>
<evidence type="ECO:0000256" key="15">
    <source>
        <dbReference type="PIRSR" id="PIRSR600823-3"/>
    </source>
</evidence>
<feature type="binding site" description="axial binding residue" evidence="15">
    <location>
        <position position="201"/>
    </location>
    <ligand>
        <name>heme b</name>
        <dbReference type="ChEBI" id="CHEBI:60344"/>
    </ligand>
    <ligandPart>
        <name>Fe</name>
        <dbReference type="ChEBI" id="CHEBI:18248"/>
    </ligandPart>
</feature>
<feature type="binding site" evidence="15">
    <location>
        <position position="84"/>
    </location>
    <ligand>
        <name>Ca(2+)</name>
        <dbReference type="ChEBI" id="CHEBI:29108"/>
        <label>1</label>
    </ligand>
</feature>
<evidence type="ECO:0000313" key="20">
    <source>
        <dbReference type="Proteomes" id="UP000504607"/>
    </source>
</evidence>
<gene>
    <name evidence="21" type="primary">LOC105032877</name>
</gene>
<feature type="binding site" evidence="15">
    <location>
        <position position="253"/>
    </location>
    <ligand>
        <name>Ca(2+)</name>
        <dbReference type="ChEBI" id="CHEBI:29108"/>
        <label>2</label>
    </ligand>
</feature>
<reference evidence="21" key="1">
    <citation type="submission" date="2025-08" db="UniProtKB">
        <authorList>
            <consortium name="RefSeq"/>
        </authorList>
    </citation>
    <scope>IDENTIFICATION</scope>
</reference>
<comment type="cofactor">
    <cofactor evidence="15 18">
        <name>heme b</name>
        <dbReference type="ChEBI" id="CHEBI:60344"/>
    </cofactor>
    <text evidence="15 18">Binds 1 heme b (iron(II)-protoporphyrin IX) group per subunit.</text>
</comment>
<dbReference type="SUPFAM" id="SSF48113">
    <property type="entry name" value="Heme-dependent peroxidases"/>
    <property type="match status" value="1"/>
</dbReference>
<evidence type="ECO:0000256" key="5">
    <source>
        <dbReference type="ARBA" id="ARBA00022723"/>
    </source>
</evidence>
<evidence type="ECO:0000256" key="10">
    <source>
        <dbReference type="ARBA" id="ARBA00023180"/>
    </source>
</evidence>
<comment type="similarity">
    <text evidence="2">Belongs to the peroxidase family. Ascorbate peroxidase subfamily.</text>
</comment>
<dbReference type="FunFam" id="1.10.520.10:FF:000001">
    <property type="entry name" value="Peroxidase"/>
    <property type="match status" value="1"/>
</dbReference>
<comment type="function">
    <text evidence="18">Removal of H(2)O(2), oxidation of toxic reductants, biosynthesis and degradation of lignin, suberization, auxin catabolism, response to environmental stresses such as wounding, pathogen attack and oxidative stress.</text>
</comment>
<dbReference type="PANTHER" id="PTHR31388:SF9">
    <property type="entry name" value="PEROXIDASE 11"/>
    <property type="match status" value="1"/>
</dbReference>
<feature type="binding site" evidence="15">
    <location>
        <position position="78"/>
    </location>
    <ligand>
        <name>Ca(2+)</name>
        <dbReference type="ChEBI" id="CHEBI:29108"/>
        <label>1</label>
    </ligand>
</feature>
<feature type="site" description="Transition state stabilizer" evidence="16">
    <location>
        <position position="70"/>
    </location>
</feature>
<dbReference type="AlphaFoldDB" id="A0A6I9QAV0"/>
<dbReference type="KEGG" id="egu:105032877"/>
<evidence type="ECO:0000256" key="4">
    <source>
        <dbReference type="ARBA" id="ARBA00022617"/>
    </source>
</evidence>
<dbReference type="Gene3D" id="1.10.520.10">
    <property type="match status" value="1"/>
</dbReference>
<keyword evidence="12 18" id="KW-0376">Hydrogen peroxide</keyword>
<dbReference type="OrthoDB" id="2113341at2759"/>
<dbReference type="PRINTS" id="PR00458">
    <property type="entry name" value="PEROXIDASE"/>
</dbReference>
<feature type="disulfide bond" evidence="17">
    <location>
        <begin position="76"/>
        <end position="81"/>
    </location>
</feature>
<evidence type="ECO:0000256" key="8">
    <source>
        <dbReference type="ARBA" id="ARBA00023004"/>
    </source>
</evidence>
<evidence type="ECO:0000256" key="9">
    <source>
        <dbReference type="ARBA" id="ARBA00023157"/>
    </source>
</evidence>
<evidence type="ECO:0000256" key="17">
    <source>
        <dbReference type="PIRSR" id="PIRSR600823-5"/>
    </source>
</evidence>
<dbReference type="GO" id="GO:0042744">
    <property type="term" value="P:hydrogen peroxide catabolic process"/>
    <property type="evidence" value="ECO:0007669"/>
    <property type="project" value="UniProtKB-KW"/>
</dbReference>
<sequence length="335" mass="36467">MACNLCLSKPLLLFLALFLGAFTTFLEAQDPSELSLDYYLKACPTAELIVRKEMECAVQADPRNGAAILRLHFHDCFVQGCDGSVLLDDTVTLIGEKKAEQNANSLKGFDIVDKIKTKLEAVCPGVVSCADLLAIAARDAVILAGGPYWDVPVGRKDSKTASLEQANTDIPTPKQGLVTIISKFLAKGLSPTDMVALVGSHTIGVSRCANYRDRIYGDFELTSKLEGTSLLYLSKLKQDCPLDGGDNNVSPMDNFTPTLFDNAYFETLLKGTALLSSDQEMYSSLLGFETSSLVEKYFADPIAFFQQFSNSMVTMGNITNPEGGEVRKNCRFVNT</sequence>
<evidence type="ECO:0000256" key="11">
    <source>
        <dbReference type="ARBA" id="ARBA00023283"/>
    </source>
</evidence>
<dbReference type="Pfam" id="PF00141">
    <property type="entry name" value="peroxidase"/>
    <property type="match status" value="1"/>
</dbReference>
<dbReference type="EC" id="1.11.1.7" evidence="18"/>
<keyword evidence="3 18" id="KW-0575">Peroxidase</keyword>
<feature type="binding site" evidence="15">
    <location>
        <position position="75"/>
    </location>
    <ligand>
        <name>Ca(2+)</name>
        <dbReference type="ChEBI" id="CHEBI:29108"/>
        <label>1</label>
    </ligand>
</feature>
<dbReference type="InterPro" id="IPR002016">
    <property type="entry name" value="Haem_peroxidase"/>
</dbReference>
<keyword evidence="6 15" id="KW-0106">Calcium</keyword>
<name>A0A6I9QAV0_ELAGV</name>
<feature type="binding site" evidence="15">
    <location>
        <position position="96"/>
    </location>
    <ligand>
        <name>Ca(2+)</name>
        <dbReference type="ChEBI" id="CHEBI:29108"/>
        <label>1</label>
    </ligand>
</feature>
<dbReference type="PANTHER" id="PTHR31388">
    <property type="entry name" value="PEROXIDASE 72-RELATED"/>
    <property type="match status" value="1"/>
</dbReference>
<dbReference type="FunFam" id="1.10.420.10:FF:000001">
    <property type="entry name" value="Peroxidase"/>
    <property type="match status" value="1"/>
</dbReference>
<evidence type="ECO:0000256" key="7">
    <source>
        <dbReference type="ARBA" id="ARBA00023002"/>
    </source>
</evidence>
<dbReference type="PROSITE" id="PS50873">
    <property type="entry name" value="PEROXIDASE_4"/>
    <property type="match status" value="1"/>
</dbReference>
<keyword evidence="7 18" id="KW-0560">Oxidoreductase</keyword>
<feature type="domain" description="Plant heme peroxidase family profile" evidence="19">
    <location>
        <begin position="33"/>
        <end position="334"/>
    </location>
</feature>
<evidence type="ECO:0000256" key="2">
    <source>
        <dbReference type="ARBA" id="ARBA00006873"/>
    </source>
</evidence>
<dbReference type="InterPro" id="IPR019794">
    <property type="entry name" value="Peroxidases_AS"/>
</dbReference>
<keyword evidence="18" id="KW-0732">Signal</keyword>
<keyword evidence="10" id="KW-0325">Glycoprotein</keyword>
<keyword evidence="8 15" id="KW-0408">Iron</keyword>
<evidence type="ECO:0000313" key="21">
    <source>
        <dbReference type="RefSeq" id="XP_010905761.2"/>
    </source>
</evidence>
<dbReference type="GO" id="GO:0046872">
    <property type="term" value="F:metal ion binding"/>
    <property type="evidence" value="ECO:0007669"/>
    <property type="project" value="UniProtKB-UniRule"/>
</dbReference>
<dbReference type="GeneID" id="105032877"/>
<comment type="subcellular location">
    <subcellularLocation>
        <location evidence="18">Secreted</location>
    </subcellularLocation>
</comment>
<keyword evidence="11" id="KW-0873">Pyrrolidone carboxylic acid</keyword>
<dbReference type="InterPro" id="IPR019793">
    <property type="entry name" value="Peroxidases_heam-ligand_BS"/>
</dbReference>
<keyword evidence="9 17" id="KW-1015">Disulfide bond</keyword>
<dbReference type="InterPro" id="IPR033905">
    <property type="entry name" value="Secretory_peroxidase"/>
</dbReference>
<comment type="cofactor">
    <cofactor evidence="15 18">
        <name>Ca(2+)</name>
        <dbReference type="ChEBI" id="CHEBI:29108"/>
    </cofactor>
    <text evidence="15 18">Binds 2 calcium ions per subunit.</text>
</comment>
<keyword evidence="18" id="KW-0964">Secreted</keyword>
<feature type="signal peptide" evidence="18">
    <location>
        <begin position="1"/>
        <end position="28"/>
    </location>
</feature>
<feature type="binding site" evidence="14">
    <location>
        <position position="171"/>
    </location>
    <ligand>
        <name>substrate</name>
    </ligand>
</feature>
<dbReference type="GO" id="GO:0020037">
    <property type="term" value="F:heme binding"/>
    <property type="evidence" value="ECO:0007669"/>
    <property type="project" value="UniProtKB-UniRule"/>
</dbReference>
<keyword evidence="5 15" id="KW-0479">Metal-binding</keyword>
<feature type="disulfide bond" evidence="17">
    <location>
        <begin position="208"/>
        <end position="240"/>
    </location>
</feature>
<comment type="similarity">
    <text evidence="18">Belongs to the peroxidase family. Classical plant (class III) peroxidase subfamily.</text>
</comment>
<feature type="disulfide bond" evidence="17">
    <location>
        <begin position="129"/>
        <end position="330"/>
    </location>
</feature>
<dbReference type="GO" id="GO:0005576">
    <property type="term" value="C:extracellular region"/>
    <property type="evidence" value="ECO:0007669"/>
    <property type="project" value="UniProtKB-SubCell"/>
</dbReference>
<feature type="binding site" evidence="15">
    <location>
        <position position="261"/>
    </location>
    <ligand>
        <name>Ca(2+)</name>
        <dbReference type="ChEBI" id="CHEBI:29108"/>
        <label>2</label>
    </ligand>
</feature>
<evidence type="ECO:0000256" key="1">
    <source>
        <dbReference type="ARBA" id="ARBA00000189"/>
    </source>
</evidence>
<dbReference type="Proteomes" id="UP000504607">
    <property type="component" value="Unplaced"/>
</dbReference>
<feature type="disulfide bond" evidence="17">
    <location>
        <begin position="43"/>
        <end position="123"/>
    </location>
</feature>
<comment type="catalytic activity">
    <reaction evidence="1 18">
        <text>2 a phenolic donor + H2O2 = 2 a phenolic radical donor + 2 H2O</text>
        <dbReference type="Rhea" id="RHEA:56136"/>
        <dbReference type="ChEBI" id="CHEBI:15377"/>
        <dbReference type="ChEBI" id="CHEBI:16240"/>
        <dbReference type="ChEBI" id="CHEBI:139520"/>
        <dbReference type="ChEBI" id="CHEBI:139521"/>
        <dbReference type="EC" id="1.11.1.7"/>
    </reaction>
</comment>